<dbReference type="InterPro" id="IPR018193">
    <property type="entry name" value="Glyc_kinase_flavodox-like_fold"/>
</dbReference>
<dbReference type="Gene3D" id="3.40.50.10350">
    <property type="entry name" value="Glycerate kinase, domain 1"/>
    <property type="match status" value="1"/>
</dbReference>
<name>A0A2M7E7J0_9BACT</name>
<comment type="similarity">
    <text evidence="1 4">Belongs to the glycerate kinase type-1 family.</text>
</comment>
<protein>
    <submittedName>
        <fullName evidence="5">Glycerate kinase</fullName>
    </submittedName>
</protein>
<dbReference type="Proteomes" id="UP000228886">
    <property type="component" value="Unassembled WGS sequence"/>
</dbReference>
<keyword evidence="2 4" id="KW-0808">Transferase</keyword>
<dbReference type="InterPro" id="IPR004381">
    <property type="entry name" value="Glycerate_kinase"/>
</dbReference>
<reference evidence="6" key="1">
    <citation type="submission" date="2017-09" db="EMBL/GenBank/DDBJ databases">
        <title>Depth-based differentiation of microbial function through sediment-hosted aquifers and enrichment of novel symbionts in the deep terrestrial subsurface.</title>
        <authorList>
            <person name="Probst A.J."/>
            <person name="Ladd B."/>
            <person name="Jarett J.K."/>
            <person name="Geller-Mcgrath D.E."/>
            <person name="Sieber C.M.K."/>
            <person name="Emerson J.B."/>
            <person name="Anantharaman K."/>
            <person name="Thomas B.C."/>
            <person name="Malmstrom R."/>
            <person name="Stieglmeier M."/>
            <person name="Klingl A."/>
            <person name="Woyke T."/>
            <person name="Ryan C.M."/>
            <person name="Banfield J.F."/>
        </authorList>
    </citation>
    <scope>NUCLEOTIDE SEQUENCE [LARGE SCALE GENOMIC DNA]</scope>
</reference>
<dbReference type="EMBL" id="PETL01000295">
    <property type="protein sequence ID" value="PIV63665.1"/>
    <property type="molecule type" value="Genomic_DNA"/>
</dbReference>
<keyword evidence="3 4" id="KW-0418">Kinase</keyword>
<dbReference type="GO" id="GO:0031388">
    <property type="term" value="P:organic acid phosphorylation"/>
    <property type="evidence" value="ECO:0007669"/>
    <property type="project" value="UniProtKB-UniRule"/>
</dbReference>
<evidence type="ECO:0000256" key="3">
    <source>
        <dbReference type="ARBA" id="ARBA00022777"/>
    </source>
</evidence>
<dbReference type="Gene3D" id="3.90.1510.10">
    <property type="entry name" value="Glycerate kinase, domain 2"/>
    <property type="match status" value="1"/>
</dbReference>
<evidence type="ECO:0000313" key="5">
    <source>
        <dbReference type="EMBL" id="PIV63665.1"/>
    </source>
</evidence>
<dbReference type="AlphaFoldDB" id="A0A2M7E7J0"/>
<proteinExistence type="inferred from homology"/>
<organism evidence="5 6">
    <name type="scientific">bacterium (Candidatus Ratteibacteria) CG01_land_8_20_14_3_00_40_19</name>
    <dbReference type="NCBI Taxonomy" id="2014290"/>
    <lineage>
        <taxon>Bacteria</taxon>
        <taxon>Candidatus Ratteibacteria</taxon>
    </lineage>
</organism>
<evidence type="ECO:0000313" key="6">
    <source>
        <dbReference type="Proteomes" id="UP000228886"/>
    </source>
</evidence>
<comment type="caution">
    <text evidence="5">The sequence shown here is derived from an EMBL/GenBank/DDBJ whole genome shotgun (WGS) entry which is preliminary data.</text>
</comment>
<dbReference type="SUPFAM" id="SSF110738">
    <property type="entry name" value="Glycerate kinase I"/>
    <property type="match status" value="1"/>
</dbReference>
<dbReference type="PANTHER" id="PTHR21599:SF0">
    <property type="entry name" value="GLYCERATE KINASE"/>
    <property type="match status" value="1"/>
</dbReference>
<dbReference type="PIRSF" id="PIRSF006078">
    <property type="entry name" value="GlxK"/>
    <property type="match status" value="1"/>
</dbReference>
<gene>
    <name evidence="5" type="ORF">COS11_06255</name>
</gene>
<dbReference type="Pfam" id="PF02595">
    <property type="entry name" value="Gly_kinase"/>
    <property type="match status" value="1"/>
</dbReference>
<dbReference type="GO" id="GO:0008887">
    <property type="term" value="F:glycerate kinase activity"/>
    <property type="evidence" value="ECO:0007669"/>
    <property type="project" value="UniProtKB-UniRule"/>
</dbReference>
<evidence type="ECO:0000256" key="4">
    <source>
        <dbReference type="PIRNR" id="PIRNR006078"/>
    </source>
</evidence>
<sequence length="377" mass="40140">MKIIIAPDSFKGSLSSIEVADIIEREIKKILPEARIKKFPLADGGEGTVKALVNATQGRIISCYAKDPLGRKIKSFFGILGNKKTAVIEMASASGLPLLSLKERDPLLTTTYGTGELIKGALNQGCRKIIIGIGGSATVDGGAGMAQALGARLLDKNGENLPFGGGNLGKLAKIDLSLFDKRIKKTKIIIASDVTNPLCGKNGAAKVYGPQKGATPAMVETLEKNLFHYARIIKNDLGKEVLNLPGAGAAGGLGAGLCAFLDVKMEKGVELILKAIKFEKHLKNTDFVITGEGKIDAQVKYGKTILGVAKLARKHKIPVIALCGTLTDEAYELHRYGISVLESIISSPMSLEEVMRGNKELLKKKAGELIRLILLSK</sequence>
<dbReference type="NCBIfam" id="TIGR00045">
    <property type="entry name" value="glycerate kinase"/>
    <property type="match status" value="1"/>
</dbReference>
<evidence type="ECO:0000256" key="1">
    <source>
        <dbReference type="ARBA" id="ARBA00006284"/>
    </source>
</evidence>
<dbReference type="InterPro" id="IPR036129">
    <property type="entry name" value="Glycerate_kinase_sf"/>
</dbReference>
<accession>A0A2M7E7J0</accession>
<dbReference type="PANTHER" id="PTHR21599">
    <property type="entry name" value="GLYCERATE KINASE"/>
    <property type="match status" value="1"/>
</dbReference>
<dbReference type="InterPro" id="IPR018197">
    <property type="entry name" value="Glycerate_kinase_RE-like"/>
</dbReference>
<evidence type="ECO:0000256" key="2">
    <source>
        <dbReference type="ARBA" id="ARBA00022679"/>
    </source>
</evidence>